<feature type="chain" id="PRO_5012812819" evidence="2">
    <location>
        <begin position="23"/>
        <end position="355"/>
    </location>
</feature>
<keyword evidence="1 2" id="KW-0732">Signal</keyword>
<evidence type="ECO:0000259" key="3">
    <source>
        <dbReference type="Pfam" id="PF02563"/>
    </source>
</evidence>
<reference evidence="5" key="1">
    <citation type="submission" date="2017-09" db="EMBL/GenBank/DDBJ databases">
        <title>FDA dAtabase for Regulatory Grade micrObial Sequences (FDA-ARGOS): Supporting development and validation of Infectious Disease Dx tests.</title>
        <authorList>
            <person name="Minogue T."/>
            <person name="Wolcott M."/>
            <person name="Wasieloski L."/>
            <person name="Aguilar W."/>
            <person name="Moore D."/>
            <person name="Tallon L."/>
            <person name="Sadzewicz L."/>
            <person name="Ott S."/>
            <person name="Zhao X."/>
            <person name="Nagaraj S."/>
            <person name="Vavikolanu K."/>
            <person name="Aluvathingal J."/>
            <person name="Nadendla S."/>
            <person name="Sichtig H."/>
        </authorList>
    </citation>
    <scope>NUCLEOTIDE SEQUENCE [LARGE SCALE GENOMIC DNA]</scope>
    <source>
        <strain evidence="5">FDAARGOS_387</strain>
    </source>
</reference>
<comment type="caution">
    <text evidence="4">The sequence shown here is derived from an EMBL/GenBank/DDBJ whole genome shotgun (WGS) entry which is preliminary data.</text>
</comment>
<dbReference type="InterPro" id="IPR003715">
    <property type="entry name" value="Poly_export_N"/>
</dbReference>
<dbReference type="PANTHER" id="PTHR33619:SF3">
    <property type="entry name" value="POLYSACCHARIDE EXPORT PROTEIN GFCE-RELATED"/>
    <property type="match status" value="1"/>
</dbReference>
<sequence length="355" mass="38327">MKKSLLIVVVAALMSGCTIPRAAFKSSLMSQDSPQYHLVDVTSALTVKDAEVIPETRLDGVFLTPDWPWAQLTQGDRLHITVLSSGGAEYLSGPSNGDRVDFEDILVTGAQTVVVPYAGTIPVQGLDMTQLADEITRRLSRVVLNPQVLVTLSARTGAMVTVQGGGGKTGRFPVDSHINRLSHVLAMAITDNTGGEMTDISVTRQQQTFRVRLADIDRLPQHDIALQPDDRVTIRPVTAFVTVLGAAGVQGKHPLVTRHASVIDALALAKGMDDALADPQAVFLFKHHESERAKQHMRKPNIYHVDMSQPDAVFRARTLMVDDGDVLYISNASLTDFAKVSAAFGAFLSGGQRAL</sequence>
<dbReference type="STRING" id="1111728.GCA_000427805_04030"/>
<proteinExistence type="predicted"/>
<dbReference type="RefSeq" id="WP_029095891.1">
    <property type="nucleotide sequence ID" value="NZ_PDDX01000001.1"/>
</dbReference>
<dbReference type="OrthoDB" id="9808948at2"/>
<dbReference type="InterPro" id="IPR049712">
    <property type="entry name" value="Poly_export"/>
</dbReference>
<feature type="domain" description="Polysaccharide export protein N-terminal" evidence="3">
    <location>
        <begin position="71"/>
        <end position="152"/>
    </location>
</feature>
<dbReference type="PROSITE" id="PS51257">
    <property type="entry name" value="PROKAR_LIPOPROTEIN"/>
    <property type="match status" value="1"/>
</dbReference>
<accession>A0A2C6DII4</accession>
<dbReference type="Pfam" id="PF02563">
    <property type="entry name" value="Poly_export"/>
    <property type="match status" value="1"/>
</dbReference>
<evidence type="ECO:0000313" key="5">
    <source>
        <dbReference type="Proteomes" id="UP000224974"/>
    </source>
</evidence>
<dbReference type="Gene3D" id="3.10.560.10">
    <property type="entry name" value="Outer membrane lipoprotein wza domain like"/>
    <property type="match status" value="2"/>
</dbReference>
<dbReference type="Gene3D" id="3.30.1950.10">
    <property type="entry name" value="wza like domain"/>
    <property type="match status" value="1"/>
</dbReference>
<dbReference type="GO" id="GO:0015159">
    <property type="term" value="F:polysaccharide transmembrane transporter activity"/>
    <property type="evidence" value="ECO:0007669"/>
    <property type="project" value="InterPro"/>
</dbReference>
<dbReference type="AlphaFoldDB" id="A0A2C6DII4"/>
<feature type="signal peptide" evidence="2">
    <location>
        <begin position="1"/>
        <end position="22"/>
    </location>
</feature>
<evidence type="ECO:0000256" key="2">
    <source>
        <dbReference type="SAM" id="SignalP"/>
    </source>
</evidence>
<evidence type="ECO:0000313" key="4">
    <source>
        <dbReference type="EMBL" id="PHI28255.1"/>
    </source>
</evidence>
<protein>
    <submittedName>
        <fullName evidence="4">Vi polysaccharide ABC transporter protein VexA</fullName>
    </submittedName>
</protein>
<dbReference type="PANTHER" id="PTHR33619">
    <property type="entry name" value="POLYSACCHARIDE EXPORT PROTEIN GFCE-RELATED"/>
    <property type="match status" value="1"/>
</dbReference>
<name>A0A2C6DII4_9GAMM</name>
<dbReference type="Proteomes" id="UP000224974">
    <property type="component" value="Unassembled WGS sequence"/>
</dbReference>
<organism evidence="4 5">
    <name type="scientific">Budvicia aquatica</name>
    <dbReference type="NCBI Taxonomy" id="82979"/>
    <lineage>
        <taxon>Bacteria</taxon>
        <taxon>Pseudomonadati</taxon>
        <taxon>Pseudomonadota</taxon>
        <taxon>Gammaproteobacteria</taxon>
        <taxon>Enterobacterales</taxon>
        <taxon>Budviciaceae</taxon>
        <taxon>Budvicia</taxon>
    </lineage>
</organism>
<keyword evidence="5" id="KW-1185">Reference proteome</keyword>
<dbReference type="NCBIfam" id="NF011722">
    <property type="entry name" value="PRK15175.1"/>
    <property type="match status" value="1"/>
</dbReference>
<evidence type="ECO:0000256" key="1">
    <source>
        <dbReference type="ARBA" id="ARBA00022729"/>
    </source>
</evidence>
<dbReference type="EMBL" id="PDDX01000001">
    <property type="protein sequence ID" value="PHI28255.1"/>
    <property type="molecule type" value="Genomic_DNA"/>
</dbReference>
<gene>
    <name evidence="4" type="ORF">CRN84_02350</name>
</gene>